<gene>
    <name evidence="11" type="primary">DCP2</name>
    <name evidence="11" type="ORF">SLS62_009189</name>
</gene>
<dbReference type="GO" id="GO:0140933">
    <property type="term" value="F:5'-(N(7)-methylguanosine 5'-triphospho)-[mRNA] hydrolase activity"/>
    <property type="evidence" value="ECO:0007669"/>
    <property type="project" value="InterPro"/>
</dbReference>
<dbReference type="PROSITE" id="PS51462">
    <property type="entry name" value="NUDIX"/>
    <property type="match status" value="1"/>
</dbReference>
<dbReference type="InterPro" id="IPR020084">
    <property type="entry name" value="NUDIX_hydrolase_CS"/>
</dbReference>
<keyword evidence="12" id="KW-1185">Reference proteome</keyword>
<keyword evidence="6" id="KW-0378">Hydrolase</keyword>
<dbReference type="Gene3D" id="1.10.10.1050">
    <property type="entry name" value="Dcp2, box A domain"/>
    <property type="match status" value="1"/>
</dbReference>
<feature type="compositionally biased region" description="Polar residues" evidence="9">
    <location>
        <begin position="756"/>
        <end position="766"/>
    </location>
</feature>
<dbReference type="Gene3D" id="3.90.79.10">
    <property type="entry name" value="Nucleoside Triphosphate Pyrophosphohydrolase"/>
    <property type="match status" value="1"/>
</dbReference>
<dbReference type="Proteomes" id="UP001320420">
    <property type="component" value="Unassembled WGS sequence"/>
</dbReference>
<comment type="caution">
    <text evidence="11">The sequence shown here is derived from an EMBL/GenBank/DDBJ whole genome shotgun (WGS) entry which is preliminary data.</text>
</comment>
<feature type="compositionally biased region" description="Polar residues" evidence="9">
    <location>
        <begin position="701"/>
        <end position="746"/>
    </location>
</feature>
<comment type="subcellular location">
    <subcellularLocation>
        <location evidence="2">Cytoplasm</location>
    </subcellularLocation>
</comment>
<feature type="compositionally biased region" description="Polar residues" evidence="9">
    <location>
        <begin position="540"/>
        <end position="594"/>
    </location>
</feature>
<evidence type="ECO:0000256" key="1">
    <source>
        <dbReference type="ARBA" id="ARBA00001936"/>
    </source>
</evidence>
<feature type="region of interest" description="Disordered" evidence="9">
    <location>
        <begin position="532"/>
        <end position="877"/>
    </location>
</feature>
<dbReference type="GO" id="GO:0000290">
    <property type="term" value="P:deadenylation-dependent decapping of nuclear-transcribed mRNA"/>
    <property type="evidence" value="ECO:0007669"/>
    <property type="project" value="InterPro"/>
</dbReference>
<dbReference type="SUPFAM" id="SSF140586">
    <property type="entry name" value="Dcp2 domain-like"/>
    <property type="match status" value="1"/>
</dbReference>
<dbReference type="EMBL" id="JAKJXP020000093">
    <property type="protein sequence ID" value="KAK7747134.1"/>
    <property type="molecule type" value="Genomic_DNA"/>
</dbReference>
<evidence type="ECO:0000256" key="3">
    <source>
        <dbReference type="ARBA" id="ARBA00005279"/>
    </source>
</evidence>
<feature type="compositionally biased region" description="Basic and acidic residues" evidence="9">
    <location>
        <begin position="605"/>
        <end position="620"/>
    </location>
</feature>
<evidence type="ECO:0000256" key="8">
    <source>
        <dbReference type="ARBA" id="ARBA00023211"/>
    </source>
</evidence>
<dbReference type="FunFam" id="3.90.79.10:FF:000003">
    <property type="entry name" value="M7GpppN-mRNA hydrolase isoform 2"/>
    <property type="match status" value="1"/>
</dbReference>
<dbReference type="SUPFAM" id="SSF55811">
    <property type="entry name" value="Nudix"/>
    <property type="match status" value="1"/>
</dbReference>
<evidence type="ECO:0000256" key="2">
    <source>
        <dbReference type="ARBA" id="ARBA00004496"/>
    </source>
</evidence>
<dbReference type="Pfam" id="PF00293">
    <property type="entry name" value="NUDIX"/>
    <property type="match status" value="1"/>
</dbReference>
<evidence type="ECO:0000256" key="5">
    <source>
        <dbReference type="ARBA" id="ARBA00022723"/>
    </source>
</evidence>
<dbReference type="InterPro" id="IPR015797">
    <property type="entry name" value="NUDIX_hydrolase-like_dom_sf"/>
</dbReference>
<evidence type="ECO:0000256" key="6">
    <source>
        <dbReference type="ARBA" id="ARBA00022801"/>
    </source>
</evidence>
<dbReference type="GO" id="GO:0003723">
    <property type="term" value="F:RNA binding"/>
    <property type="evidence" value="ECO:0007669"/>
    <property type="project" value="UniProtKB-KW"/>
</dbReference>
<feature type="compositionally biased region" description="Polar residues" evidence="9">
    <location>
        <begin position="314"/>
        <end position="326"/>
    </location>
</feature>
<evidence type="ECO:0000259" key="10">
    <source>
        <dbReference type="PROSITE" id="PS51462"/>
    </source>
</evidence>
<name>A0AAN9UN51_9PEZI</name>
<evidence type="ECO:0000256" key="7">
    <source>
        <dbReference type="ARBA" id="ARBA00022884"/>
    </source>
</evidence>
<feature type="compositionally biased region" description="Polar residues" evidence="9">
    <location>
        <begin position="622"/>
        <end position="657"/>
    </location>
</feature>
<protein>
    <submittedName>
        <fullName evidence="11">mRNA-decapping enzyme subunit 2</fullName>
    </submittedName>
</protein>
<evidence type="ECO:0000256" key="4">
    <source>
        <dbReference type="ARBA" id="ARBA00022490"/>
    </source>
</evidence>
<dbReference type="InterPro" id="IPR000086">
    <property type="entry name" value="NUDIX_hydrolase_dom"/>
</dbReference>
<dbReference type="FunFam" id="1.10.10.1050:FF:000003">
    <property type="entry name" value="Decapping enzyme Dcp2, putative"/>
    <property type="match status" value="1"/>
</dbReference>
<keyword evidence="5" id="KW-0479">Metal-binding</keyword>
<dbReference type="Pfam" id="PF05026">
    <property type="entry name" value="DCP2"/>
    <property type="match status" value="1"/>
</dbReference>
<dbReference type="SMART" id="SM01125">
    <property type="entry name" value="DCP2"/>
    <property type="match status" value="1"/>
</dbReference>
<comment type="similarity">
    <text evidence="3">Belongs to the Nudix hydrolase family. DCP2 subfamily.</text>
</comment>
<accession>A0AAN9UN51</accession>
<keyword evidence="7" id="KW-0694">RNA-binding</keyword>
<dbReference type="InterPro" id="IPR044099">
    <property type="entry name" value="Dcp2_NUDIX"/>
</dbReference>
<keyword evidence="8" id="KW-0464">Manganese</keyword>
<sequence length="889" mass="98304">MAQDKMTLEDWLDDLGVRFLINLPQEDLRDIARFCFQIEEAQWFYEDFIRPLDPTLPSMSLKSFSLKMFQHCPLFSAFSPDDHMRAFEQFMEYKTRVPVRGAIMLNSAMDSAVLVKGYKKGASWSFPRGKINKDEPDLDCAIREVYEETGFDLHEARLVERNLPVDYLEVTLKDQQVRLFIFRDVPQDTFFEPKTRKEIGDIKWYKLTDLPAYRKRKVAGKAQGNGTSSNDKFYMVAPFMVQLRQWILKQRKLDPRTAANGPRGLHSVVLEEELTEDNMLDQPVADPPDIPDSSAEYIDKATKELRNTLLGPYSASQPKDMPSSSHPDAGQAILGLLRNTGMPENTSARPTGVSGWGEEYKRPSQYPITPLDHISTGAPQPHTPHHHHPTQRVPFSSYDRPPSFPVAPNADTSYMQHRQSRPEIQMTTDPSGLPTIQFAPRYYQEKPLQLLHPQPLPPQVQGDKLIQSMMTPPMIPDPNTRAPPSDTLHNQNIAQAHHQGHGSQATAPAPHQLPAHSLNLLNALKGDNGGAVHHAFQAPPNMQQGTSTTSTQYEQAFFTTSRRDAGNQNGMQVRSGNTNTSVTDKAQYSPQNYPVSPRIRSPNSTDKHRSALLEMFKKGESSVPQSQLDGQSAGIRSSSRSAYPNEGQSLNQSSSTAEALRSAAREKKAPLEMNPETNLPYGALSILSRPQSGKSAHRPESSAQRSDANLRQRHTPSSPLAQGAQSYNSLQGKMSDSRSQWASQPRPTLAQAYPYGTSQGTGTSPFSMLPSPPAASTFPMPGMLKPQQDSNSEHRSNLLSLFGKQQKPGPEQPGKGKESAGAEFFAGGVPPRSRMASVASSRGEGSGAGVGVSGLTDNPNPMSRRGSQTPLSPADRNFLLGFLENKARQ</sequence>
<dbReference type="GO" id="GO:0000184">
    <property type="term" value="P:nuclear-transcribed mRNA catabolic process, nonsense-mediated decay"/>
    <property type="evidence" value="ECO:0007669"/>
    <property type="project" value="InterPro"/>
</dbReference>
<evidence type="ECO:0000256" key="9">
    <source>
        <dbReference type="SAM" id="MobiDB-lite"/>
    </source>
</evidence>
<organism evidence="11 12">
    <name type="scientific">Diatrype stigma</name>
    <dbReference type="NCBI Taxonomy" id="117547"/>
    <lineage>
        <taxon>Eukaryota</taxon>
        <taxon>Fungi</taxon>
        <taxon>Dikarya</taxon>
        <taxon>Ascomycota</taxon>
        <taxon>Pezizomycotina</taxon>
        <taxon>Sordariomycetes</taxon>
        <taxon>Xylariomycetidae</taxon>
        <taxon>Xylariales</taxon>
        <taxon>Diatrypaceae</taxon>
        <taxon>Diatrype</taxon>
    </lineage>
</organism>
<feature type="compositionally biased region" description="Polar residues" evidence="9">
    <location>
        <begin position="855"/>
        <end position="871"/>
    </location>
</feature>
<evidence type="ECO:0000313" key="11">
    <source>
        <dbReference type="EMBL" id="KAK7747134.1"/>
    </source>
</evidence>
<comment type="cofactor">
    <cofactor evidence="1">
        <name>Mn(2+)</name>
        <dbReference type="ChEBI" id="CHEBI:29035"/>
    </cofactor>
</comment>
<feature type="region of interest" description="Disordered" evidence="9">
    <location>
        <begin position="311"/>
        <end position="330"/>
    </location>
</feature>
<dbReference type="InterPro" id="IPR036189">
    <property type="entry name" value="DCP2_BoxA_sf"/>
</dbReference>
<dbReference type="GO" id="GO:0030145">
    <property type="term" value="F:manganese ion binding"/>
    <property type="evidence" value="ECO:0007669"/>
    <property type="project" value="InterPro"/>
</dbReference>
<reference evidence="11 12" key="1">
    <citation type="submission" date="2024-02" db="EMBL/GenBank/DDBJ databases">
        <title>De novo assembly and annotation of 12 fungi associated with fruit tree decline syndrome in Ontario, Canada.</title>
        <authorList>
            <person name="Sulman M."/>
            <person name="Ellouze W."/>
            <person name="Ilyukhin E."/>
        </authorList>
    </citation>
    <scope>NUCLEOTIDE SEQUENCE [LARGE SCALE GENOMIC DNA]</scope>
    <source>
        <strain evidence="11 12">M11/M66-122</strain>
    </source>
</reference>
<feature type="domain" description="Nudix hydrolase" evidence="10">
    <location>
        <begin position="95"/>
        <end position="227"/>
    </location>
</feature>
<evidence type="ECO:0000313" key="12">
    <source>
        <dbReference type="Proteomes" id="UP001320420"/>
    </source>
</evidence>
<dbReference type="InterPro" id="IPR007722">
    <property type="entry name" value="DCP2_BoxA"/>
</dbReference>
<proteinExistence type="inferred from homology"/>
<feature type="region of interest" description="Disordered" evidence="9">
    <location>
        <begin position="338"/>
        <end position="396"/>
    </location>
</feature>
<dbReference type="AlphaFoldDB" id="A0AAN9UN51"/>
<dbReference type="PROSITE" id="PS00893">
    <property type="entry name" value="NUDIX_BOX"/>
    <property type="match status" value="1"/>
</dbReference>
<dbReference type="PANTHER" id="PTHR23114">
    <property type="entry name" value="M7GPPPN-MRNA HYDROLASE"/>
    <property type="match status" value="1"/>
</dbReference>
<dbReference type="GO" id="GO:0000932">
    <property type="term" value="C:P-body"/>
    <property type="evidence" value="ECO:0007669"/>
    <property type="project" value="TreeGrafter"/>
</dbReference>
<dbReference type="PANTHER" id="PTHR23114:SF17">
    <property type="entry name" value="M7GPPPN-MRNA HYDROLASE"/>
    <property type="match status" value="1"/>
</dbReference>
<keyword evidence="4" id="KW-0963">Cytoplasm</keyword>
<dbReference type="CDD" id="cd03672">
    <property type="entry name" value="NUDIX_Dcp2p_Nudt20"/>
    <property type="match status" value="1"/>
</dbReference>